<dbReference type="EMBL" id="WELG01000001">
    <property type="protein sequence ID" value="KAB7530639.1"/>
    <property type="molecule type" value="Genomic_DNA"/>
</dbReference>
<dbReference type="PROSITE" id="PS51257">
    <property type="entry name" value="PROKAR_LIPOPROTEIN"/>
    <property type="match status" value="1"/>
</dbReference>
<dbReference type="SUPFAM" id="SSF81296">
    <property type="entry name" value="E set domains"/>
    <property type="match status" value="2"/>
</dbReference>
<protein>
    <recommendedName>
        <fullName evidence="1">IPT/TIG domain-containing protein</fullName>
    </recommendedName>
</protein>
<dbReference type="OrthoDB" id="791543at2"/>
<accession>A0A6I1E2B7</accession>
<dbReference type="Gene3D" id="2.60.40.10">
    <property type="entry name" value="Immunoglobulins"/>
    <property type="match status" value="2"/>
</dbReference>
<name>A0A6I1E2B7_9FLAO</name>
<reference evidence="2 3" key="1">
    <citation type="submission" date="2019-10" db="EMBL/GenBank/DDBJ databases">
        <title>Muricauda olearia CL-SS4 JCM15563 genome.</title>
        <authorList>
            <person name="Liu L."/>
        </authorList>
    </citation>
    <scope>NUCLEOTIDE SEQUENCE [LARGE SCALE GENOMIC DNA]</scope>
    <source>
        <strain evidence="2 3">CL-SS4</strain>
    </source>
</reference>
<dbReference type="Proteomes" id="UP000429785">
    <property type="component" value="Unassembled WGS sequence"/>
</dbReference>
<evidence type="ECO:0000259" key="1">
    <source>
        <dbReference type="SMART" id="SM00429"/>
    </source>
</evidence>
<dbReference type="InterPro" id="IPR013783">
    <property type="entry name" value="Ig-like_fold"/>
</dbReference>
<comment type="caution">
    <text evidence="2">The sequence shown here is derived from an EMBL/GenBank/DDBJ whole genome shotgun (WGS) entry which is preliminary data.</text>
</comment>
<feature type="domain" description="IPT/TIG" evidence="1">
    <location>
        <begin position="34"/>
        <end position="115"/>
    </location>
</feature>
<feature type="domain" description="IPT/TIG" evidence="1">
    <location>
        <begin position="120"/>
        <end position="202"/>
    </location>
</feature>
<sequence length="474" mass="50286">MKKAILMGLPIMSICLILSCGKDDGPTPDPEPQEVEITSFSPTSGTVGTEVTINGKNFSSAKEENNVTFGSFKAPVVEASPTKLVVQVPTNAVTGKITVTVGSSSATSTTNFEVLVSSGPPTVTNFEPKFGVPGTEVIIYGENFSTQANAITVTFGDADAIPTNVVNGQITLKVPEGATTGSLSIVTMGAPTVTTADDFTVYVPSSMTMTPDAGYVEEPAFEIGEEISLFFNADVPSGISEFLVHKIINGGEPALLGDITFYHGYVTLNNIQLLPEVEEAIGNEVEIIFSLKGEADIDYATASFSYTVAEQGQGGYGGKYPTFSIIANVKLGSQGNMEYGSYYNSSANAVYSNPGGLTDSEQQLVDITFGTSETYPNLISPDERANYGLNNPLGDNAAKTWLIFNGPASNFNEITSYDVGAAYVTEYWHQGVSIEENMLYKFQNASGEKGVIKVNSITGDGDNKVVHFDIIVQD</sequence>
<dbReference type="InterPro" id="IPR002909">
    <property type="entry name" value="IPT_dom"/>
</dbReference>
<dbReference type="AlphaFoldDB" id="A0A6I1E2B7"/>
<dbReference type="RefSeq" id="WP_152130532.1">
    <property type="nucleotide sequence ID" value="NZ_WELG01000001.1"/>
</dbReference>
<proteinExistence type="predicted"/>
<organism evidence="2 3">
    <name type="scientific">Flagellimonas olearia</name>
    <dbReference type="NCBI Taxonomy" id="552546"/>
    <lineage>
        <taxon>Bacteria</taxon>
        <taxon>Pseudomonadati</taxon>
        <taxon>Bacteroidota</taxon>
        <taxon>Flavobacteriia</taxon>
        <taxon>Flavobacteriales</taxon>
        <taxon>Flavobacteriaceae</taxon>
        <taxon>Flagellimonas</taxon>
    </lineage>
</organism>
<dbReference type="Pfam" id="PF01833">
    <property type="entry name" value="TIG"/>
    <property type="match status" value="2"/>
</dbReference>
<dbReference type="InterPro" id="IPR014756">
    <property type="entry name" value="Ig_E-set"/>
</dbReference>
<gene>
    <name evidence="2" type="ORF">F8C76_03835</name>
</gene>
<dbReference type="CDD" id="cd00603">
    <property type="entry name" value="IPT_PCSR"/>
    <property type="match status" value="2"/>
</dbReference>
<evidence type="ECO:0000313" key="2">
    <source>
        <dbReference type="EMBL" id="KAB7530639.1"/>
    </source>
</evidence>
<dbReference type="SMART" id="SM00429">
    <property type="entry name" value="IPT"/>
    <property type="match status" value="2"/>
</dbReference>
<evidence type="ECO:0000313" key="3">
    <source>
        <dbReference type="Proteomes" id="UP000429785"/>
    </source>
</evidence>